<dbReference type="InterPro" id="IPR038538">
    <property type="entry name" value="MTERF_sf"/>
</dbReference>
<evidence type="ECO:0000313" key="5">
    <source>
        <dbReference type="Proteomes" id="UP000015106"/>
    </source>
</evidence>
<proteinExistence type="inferred from homology"/>
<protein>
    <submittedName>
        <fullName evidence="4">Uncharacterized protein</fullName>
    </submittedName>
</protein>
<keyword evidence="3" id="KW-0809">Transit peptide</keyword>
<organism evidence="4 5">
    <name type="scientific">Triticum urartu</name>
    <name type="common">Red wild einkorn</name>
    <name type="synonym">Crithodium urartu</name>
    <dbReference type="NCBI Taxonomy" id="4572"/>
    <lineage>
        <taxon>Eukaryota</taxon>
        <taxon>Viridiplantae</taxon>
        <taxon>Streptophyta</taxon>
        <taxon>Embryophyta</taxon>
        <taxon>Tracheophyta</taxon>
        <taxon>Spermatophyta</taxon>
        <taxon>Magnoliopsida</taxon>
        <taxon>Liliopsida</taxon>
        <taxon>Poales</taxon>
        <taxon>Poaceae</taxon>
        <taxon>BOP clade</taxon>
        <taxon>Pooideae</taxon>
        <taxon>Triticodae</taxon>
        <taxon>Triticeae</taxon>
        <taxon>Triticinae</taxon>
        <taxon>Triticum</taxon>
    </lineage>
</organism>
<keyword evidence="5" id="KW-1185">Reference proteome</keyword>
<dbReference type="SMART" id="SM00733">
    <property type="entry name" value="Mterf"/>
    <property type="match status" value="3"/>
</dbReference>
<dbReference type="PANTHER" id="PTHR13068:SF149">
    <property type="entry name" value="LRP_ASNC FAMILY TRANSCRIPTIONAL REGULATOR"/>
    <property type="match status" value="1"/>
</dbReference>
<dbReference type="Gramene" id="TuG1812S0002088000.01.T01">
    <property type="protein sequence ID" value="TuG1812S0002088000.01.T01.s_cds23037"/>
    <property type="gene ID" value="TuG1812S0002088000.01"/>
</dbReference>
<keyword evidence="2" id="KW-0804">Transcription</keyword>
<evidence type="ECO:0000256" key="2">
    <source>
        <dbReference type="ARBA" id="ARBA00022472"/>
    </source>
</evidence>
<evidence type="ECO:0000256" key="3">
    <source>
        <dbReference type="ARBA" id="ARBA00022946"/>
    </source>
</evidence>
<name>A0A8R7RA70_TRIUA</name>
<dbReference type="Gene3D" id="1.25.70.10">
    <property type="entry name" value="Transcription termination factor 3, mitochondrial"/>
    <property type="match status" value="1"/>
</dbReference>
<sequence length="219" mass="23523">ATTAAPAVSPPVGFVVEDYLVDTCGLTRAQALKASAKISHLKSPVKPDAVLTFLAELALSTADIAAVVTGDPKFLCAGVERTLSPIVDGLTSLGLSRLEIAQLVLLANDHFRSKSVVSKVHYYVRLFGSFEEFPRVFKHNHNLLSHNVERVVKRNVGLLQECTRGACDIGKLCTTVPRMLTANVEQIRAIVASAEGLGVPRGSGMFRQALQSVAFLNNE</sequence>
<dbReference type="GO" id="GO:0003676">
    <property type="term" value="F:nucleic acid binding"/>
    <property type="evidence" value="ECO:0007669"/>
    <property type="project" value="InterPro"/>
</dbReference>
<keyword evidence="2" id="KW-0806">Transcription termination</keyword>
<evidence type="ECO:0000256" key="1">
    <source>
        <dbReference type="ARBA" id="ARBA00007692"/>
    </source>
</evidence>
<reference evidence="5" key="1">
    <citation type="journal article" date="2013" name="Nature">
        <title>Draft genome of the wheat A-genome progenitor Triticum urartu.</title>
        <authorList>
            <person name="Ling H.Q."/>
            <person name="Zhao S."/>
            <person name="Liu D."/>
            <person name="Wang J."/>
            <person name="Sun H."/>
            <person name="Zhang C."/>
            <person name="Fan H."/>
            <person name="Li D."/>
            <person name="Dong L."/>
            <person name="Tao Y."/>
            <person name="Gao C."/>
            <person name="Wu H."/>
            <person name="Li Y."/>
            <person name="Cui Y."/>
            <person name="Guo X."/>
            <person name="Zheng S."/>
            <person name="Wang B."/>
            <person name="Yu K."/>
            <person name="Liang Q."/>
            <person name="Yang W."/>
            <person name="Lou X."/>
            <person name="Chen J."/>
            <person name="Feng M."/>
            <person name="Jian J."/>
            <person name="Zhang X."/>
            <person name="Luo G."/>
            <person name="Jiang Y."/>
            <person name="Liu J."/>
            <person name="Wang Z."/>
            <person name="Sha Y."/>
            <person name="Zhang B."/>
            <person name="Wu H."/>
            <person name="Tang D."/>
            <person name="Shen Q."/>
            <person name="Xue P."/>
            <person name="Zou S."/>
            <person name="Wang X."/>
            <person name="Liu X."/>
            <person name="Wang F."/>
            <person name="Yang Y."/>
            <person name="An X."/>
            <person name="Dong Z."/>
            <person name="Zhang K."/>
            <person name="Zhang X."/>
            <person name="Luo M.C."/>
            <person name="Dvorak J."/>
            <person name="Tong Y."/>
            <person name="Wang J."/>
            <person name="Yang H."/>
            <person name="Li Z."/>
            <person name="Wang D."/>
            <person name="Zhang A."/>
            <person name="Wang J."/>
        </authorList>
    </citation>
    <scope>NUCLEOTIDE SEQUENCE</scope>
    <source>
        <strain evidence="5">cv. G1812</strain>
    </source>
</reference>
<comment type="similarity">
    <text evidence="1">Belongs to the mTERF family.</text>
</comment>
<dbReference type="PANTHER" id="PTHR13068">
    <property type="entry name" value="CGI-12 PROTEIN-RELATED"/>
    <property type="match status" value="1"/>
</dbReference>
<accession>A0A8R7RA70</accession>
<keyword evidence="2" id="KW-0805">Transcription regulation</keyword>
<dbReference type="GO" id="GO:0006353">
    <property type="term" value="P:DNA-templated transcription termination"/>
    <property type="evidence" value="ECO:0007669"/>
    <property type="project" value="UniProtKB-KW"/>
</dbReference>
<dbReference type="Proteomes" id="UP000015106">
    <property type="component" value="Unassembled WGS sequence"/>
</dbReference>
<dbReference type="AlphaFoldDB" id="A0A8R7RA70"/>
<dbReference type="InterPro" id="IPR003690">
    <property type="entry name" value="MTERF"/>
</dbReference>
<dbReference type="EnsemblPlants" id="TuG1812S0002088000.01.T01">
    <property type="protein sequence ID" value="TuG1812S0002088000.01.T01.s_cds23037"/>
    <property type="gene ID" value="TuG1812S0002088000.01"/>
</dbReference>
<evidence type="ECO:0000313" key="4">
    <source>
        <dbReference type="EnsemblPlants" id="TuG1812S0002088000.01.T01.s_cds23037"/>
    </source>
</evidence>
<reference evidence="4" key="2">
    <citation type="submission" date="2022-06" db="UniProtKB">
        <authorList>
            <consortium name="EnsemblPlants"/>
        </authorList>
    </citation>
    <scope>IDENTIFICATION</scope>
</reference>